<dbReference type="Proteomes" id="UP000034793">
    <property type="component" value="Unassembled WGS sequence"/>
</dbReference>
<gene>
    <name evidence="1" type="ORF">UT61_C0068G0001</name>
</gene>
<proteinExistence type="predicted"/>
<name>A0A0G0PIL7_9BACT</name>
<dbReference type="AlphaFoldDB" id="A0A0G0PIL7"/>
<accession>A0A0G0PIL7</accession>
<organism evidence="1 2">
    <name type="scientific">Candidatus Woesebacteria bacterium GW2011_GWA1_39_8</name>
    <dbReference type="NCBI Taxonomy" id="1618552"/>
    <lineage>
        <taxon>Bacteria</taxon>
        <taxon>Candidatus Woeseibacteriota</taxon>
    </lineage>
</organism>
<protein>
    <submittedName>
        <fullName evidence="1">Uncharacterized protein</fullName>
    </submittedName>
</protein>
<feature type="non-terminal residue" evidence="1">
    <location>
        <position position="1"/>
    </location>
</feature>
<sequence length="27" mass="2977">NAGFDMLFGNFGNDACLEGEFQNSCEF</sequence>
<evidence type="ECO:0000313" key="1">
    <source>
        <dbReference type="EMBL" id="KKR27723.1"/>
    </source>
</evidence>
<evidence type="ECO:0000313" key="2">
    <source>
        <dbReference type="Proteomes" id="UP000034793"/>
    </source>
</evidence>
<comment type="caution">
    <text evidence="1">The sequence shown here is derived from an EMBL/GenBank/DDBJ whole genome shotgun (WGS) entry which is preliminary data.</text>
</comment>
<dbReference type="EMBL" id="LBXL01000068">
    <property type="protein sequence ID" value="KKR27723.1"/>
    <property type="molecule type" value="Genomic_DNA"/>
</dbReference>
<reference evidence="1 2" key="1">
    <citation type="journal article" date="2015" name="Nature">
        <title>rRNA introns, odd ribosomes, and small enigmatic genomes across a large radiation of phyla.</title>
        <authorList>
            <person name="Brown C.T."/>
            <person name="Hug L.A."/>
            <person name="Thomas B.C."/>
            <person name="Sharon I."/>
            <person name="Castelle C.J."/>
            <person name="Singh A."/>
            <person name="Wilkins M.J."/>
            <person name="Williams K.H."/>
            <person name="Banfield J.F."/>
        </authorList>
    </citation>
    <scope>NUCLEOTIDE SEQUENCE [LARGE SCALE GENOMIC DNA]</scope>
</reference>